<dbReference type="SUPFAM" id="SSF53756">
    <property type="entry name" value="UDP-Glycosyltransferase/glycogen phosphorylase"/>
    <property type="match status" value="1"/>
</dbReference>
<dbReference type="Pfam" id="PF01075">
    <property type="entry name" value="Glyco_transf_9"/>
    <property type="match status" value="1"/>
</dbReference>
<evidence type="ECO:0000256" key="1">
    <source>
        <dbReference type="ARBA" id="ARBA00022676"/>
    </source>
</evidence>
<evidence type="ECO:0000313" key="3">
    <source>
        <dbReference type="EMBL" id="SOB58391.1"/>
    </source>
</evidence>
<keyword evidence="1" id="KW-0328">Glycosyltransferase</keyword>
<proteinExistence type="predicted"/>
<organism evidence="3 4">
    <name type="scientific">Pseudodesulfovibrio profundus</name>
    <dbReference type="NCBI Taxonomy" id="57320"/>
    <lineage>
        <taxon>Bacteria</taxon>
        <taxon>Pseudomonadati</taxon>
        <taxon>Thermodesulfobacteriota</taxon>
        <taxon>Desulfovibrionia</taxon>
        <taxon>Desulfovibrionales</taxon>
        <taxon>Desulfovibrionaceae</taxon>
    </lineage>
</organism>
<dbReference type="KEGG" id="pprf:DPRO_1497"/>
<dbReference type="GO" id="GO:0009244">
    <property type="term" value="P:lipopolysaccharide core region biosynthetic process"/>
    <property type="evidence" value="ECO:0007669"/>
    <property type="project" value="TreeGrafter"/>
</dbReference>
<dbReference type="Proteomes" id="UP000219215">
    <property type="component" value="Chromosome DPRO"/>
</dbReference>
<evidence type="ECO:0000256" key="2">
    <source>
        <dbReference type="ARBA" id="ARBA00022679"/>
    </source>
</evidence>
<gene>
    <name evidence="3" type="ORF">DPRO_1497</name>
</gene>
<name>A0A2C8F7M6_9BACT</name>
<dbReference type="AlphaFoldDB" id="A0A2C8F7M6"/>
<dbReference type="InterPro" id="IPR051199">
    <property type="entry name" value="LPS_LOS_Heptosyltrfase"/>
</dbReference>
<dbReference type="CDD" id="cd03789">
    <property type="entry name" value="GT9_LPS_heptosyltransferase"/>
    <property type="match status" value="1"/>
</dbReference>
<dbReference type="GO" id="GO:0005829">
    <property type="term" value="C:cytosol"/>
    <property type="evidence" value="ECO:0007669"/>
    <property type="project" value="TreeGrafter"/>
</dbReference>
<accession>A0A2C8F7M6</accession>
<dbReference type="GO" id="GO:0008713">
    <property type="term" value="F:ADP-heptose-lipopolysaccharide heptosyltransferase activity"/>
    <property type="evidence" value="ECO:0007669"/>
    <property type="project" value="TreeGrafter"/>
</dbReference>
<dbReference type="RefSeq" id="WP_173806761.1">
    <property type="nucleotide sequence ID" value="NZ_LT907975.1"/>
</dbReference>
<evidence type="ECO:0000313" key="4">
    <source>
        <dbReference type="Proteomes" id="UP000219215"/>
    </source>
</evidence>
<dbReference type="Gene3D" id="3.40.50.2000">
    <property type="entry name" value="Glycogen Phosphorylase B"/>
    <property type="match status" value="2"/>
</dbReference>
<dbReference type="EMBL" id="LT907975">
    <property type="protein sequence ID" value="SOB58391.1"/>
    <property type="molecule type" value="Genomic_DNA"/>
</dbReference>
<dbReference type="PANTHER" id="PTHR30160:SF7">
    <property type="entry name" value="ADP-HEPTOSE--LPS HEPTOSYLTRANSFERASE 2"/>
    <property type="match status" value="1"/>
</dbReference>
<keyword evidence="4" id="KW-1185">Reference proteome</keyword>
<dbReference type="InterPro" id="IPR002201">
    <property type="entry name" value="Glyco_trans_9"/>
</dbReference>
<sequence length="468" mass="52804">MSGKPILILQMQRMGDLILSYPLMIWLARRYPGQRIFVAAEESFYKPLMKLSPQVSYVPWAGSHVLKEHEYELVINLSIQEKAARLAHDVRAETKYGPIQSPSGVRTVQGDWQLYRTSLVRNNLYNRYHWAELNALDVIPYKDIAETKFDVPRTLPAESNKVGVFIGASEEAKRPSAEWSASFVTELLKRGLRPVLFGGPAEVELGKQVEQAAGIPLLNLCGRFGLDEFSAIGQTLALFITPDTGPMHLAAWTGLKCLNLSMGNVSPWETGPYTPGHFVLRSNIWCAKGCWQCTRSRLYCHDSFNPKRIAALVKRITAGDSVDKLSKLQLPDLDLSLSSKQDGLYHLQRLGDTGSDPEQRLSRFWQSFFGHRFGLWSVDKPHKAWESVASTTEESAASILTHIPEITRQFTHGLKTGYLHDDTFWSSSPAEVHPFTGYIHMMLENDNYEPHAWKTAMTHLEALISCCR</sequence>
<protein>
    <submittedName>
        <fullName evidence="3">Glycosyl transferase family 9</fullName>
    </submittedName>
</protein>
<keyword evidence="2 3" id="KW-0808">Transferase</keyword>
<reference evidence="4" key="1">
    <citation type="submission" date="2017-09" db="EMBL/GenBank/DDBJ databases">
        <authorList>
            <person name="Regsiter A."/>
            <person name="William W."/>
        </authorList>
    </citation>
    <scope>NUCLEOTIDE SEQUENCE [LARGE SCALE GENOMIC DNA]</scope>
    <source>
        <strain evidence="4">500-1</strain>
    </source>
</reference>
<dbReference type="PANTHER" id="PTHR30160">
    <property type="entry name" value="TETRAACYLDISACCHARIDE 4'-KINASE-RELATED"/>
    <property type="match status" value="1"/>
</dbReference>